<dbReference type="EMBL" id="VBPB01000080">
    <property type="protein sequence ID" value="TMQ73161.1"/>
    <property type="molecule type" value="Genomic_DNA"/>
</dbReference>
<dbReference type="PANTHER" id="PTHR42852">
    <property type="entry name" value="THIOL:DISULFIDE INTERCHANGE PROTEIN DSBE"/>
    <property type="match status" value="1"/>
</dbReference>
<dbReference type="Gene3D" id="3.40.30.10">
    <property type="entry name" value="Glutaredoxin"/>
    <property type="match status" value="1"/>
</dbReference>
<dbReference type="InterPro" id="IPR000866">
    <property type="entry name" value="AhpC/TSA"/>
</dbReference>
<evidence type="ECO:0000256" key="2">
    <source>
        <dbReference type="ARBA" id="ARBA00022748"/>
    </source>
</evidence>
<gene>
    <name evidence="7" type="ORF">E6K81_05480</name>
</gene>
<dbReference type="InterPro" id="IPR050553">
    <property type="entry name" value="Thioredoxin_ResA/DsbE_sf"/>
</dbReference>
<evidence type="ECO:0000259" key="6">
    <source>
        <dbReference type="Pfam" id="PF00578"/>
    </source>
</evidence>
<evidence type="ECO:0000256" key="4">
    <source>
        <dbReference type="ARBA" id="ARBA00023284"/>
    </source>
</evidence>
<keyword evidence="3" id="KW-1015">Disulfide bond</keyword>
<name>A0A538UB81_UNCEI</name>
<comment type="subcellular location">
    <subcellularLocation>
        <location evidence="1">Cell envelope</location>
    </subcellularLocation>
</comment>
<keyword evidence="4" id="KW-0676">Redox-active center</keyword>
<proteinExistence type="predicted"/>
<feature type="region of interest" description="Disordered" evidence="5">
    <location>
        <begin position="35"/>
        <end position="54"/>
    </location>
</feature>
<dbReference type="GO" id="GO:0017004">
    <property type="term" value="P:cytochrome complex assembly"/>
    <property type="evidence" value="ECO:0007669"/>
    <property type="project" value="UniProtKB-KW"/>
</dbReference>
<evidence type="ECO:0000256" key="5">
    <source>
        <dbReference type="SAM" id="MobiDB-lite"/>
    </source>
</evidence>
<dbReference type="PANTHER" id="PTHR42852:SF6">
    <property type="entry name" value="THIOL:DISULFIDE INTERCHANGE PROTEIN DSBE"/>
    <property type="match status" value="1"/>
</dbReference>
<evidence type="ECO:0000256" key="3">
    <source>
        <dbReference type="ARBA" id="ARBA00023157"/>
    </source>
</evidence>
<organism evidence="7 8">
    <name type="scientific">Eiseniibacteriota bacterium</name>
    <dbReference type="NCBI Taxonomy" id="2212470"/>
    <lineage>
        <taxon>Bacteria</taxon>
        <taxon>Candidatus Eiseniibacteriota</taxon>
    </lineage>
</organism>
<reference evidence="7 8" key="1">
    <citation type="journal article" date="2019" name="Nat. Microbiol.">
        <title>Mediterranean grassland soil C-N compound turnover is dependent on rainfall and depth, and is mediated by genomically divergent microorganisms.</title>
        <authorList>
            <person name="Diamond S."/>
            <person name="Andeer P.F."/>
            <person name="Li Z."/>
            <person name="Crits-Christoph A."/>
            <person name="Burstein D."/>
            <person name="Anantharaman K."/>
            <person name="Lane K.R."/>
            <person name="Thomas B.C."/>
            <person name="Pan C."/>
            <person name="Northen T.R."/>
            <person name="Banfield J.F."/>
        </authorList>
    </citation>
    <scope>NUCLEOTIDE SEQUENCE [LARGE SCALE GENOMIC DNA]</scope>
    <source>
        <strain evidence="7">WS_11</strain>
    </source>
</reference>
<dbReference type="GO" id="GO:0016491">
    <property type="term" value="F:oxidoreductase activity"/>
    <property type="evidence" value="ECO:0007669"/>
    <property type="project" value="InterPro"/>
</dbReference>
<sequence length="206" mass="22214">MVAPPARSDAGGVAMKIARVLIPLMLVPVVLWAQSEPKSRPTPSPTSGESVTPQMGRARIVARVDVGEDAPDFELVRADGENVRLSHYRGRRLLLTFADRREAFSPLAAVAESLMRADSVEIVGVCRTSARSLKALAEHDGLRFDLLSDPTGEIAALYGTYDFTTSTVRPAYVLVGRAGKVRMVLMGQALPPEALLEVTRYALTGL</sequence>
<feature type="domain" description="Alkyl hydroperoxide reductase subunit C/ Thiol specific antioxidant" evidence="6">
    <location>
        <begin position="66"/>
        <end position="183"/>
    </location>
</feature>
<comment type="caution">
    <text evidence="7">The sequence shown here is derived from an EMBL/GenBank/DDBJ whole genome shotgun (WGS) entry which is preliminary data.</text>
</comment>
<dbReference type="InterPro" id="IPR036249">
    <property type="entry name" value="Thioredoxin-like_sf"/>
</dbReference>
<dbReference type="GO" id="GO:0016209">
    <property type="term" value="F:antioxidant activity"/>
    <property type="evidence" value="ECO:0007669"/>
    <property type="project" value="InterPro"/>
</dbReference>
<accession>A0A538UB81</accession>
<dbReference type="Pfam" id="PF00578">
    <property type="entry name" value="AhpC-TSA"/>
    <property type="match status" value="1"/>
</dbReference>
<dbReference type="GO" id="GO:0030313">
    <property type="term" value="C:cell envelope"/>
    <property type="evidence" value="ECO:0007669"/>
    <property type="project" value="UniProtKB-SubCell"/>
</dbReference>
<dbReference type="AlphaFoldDB" id="A0A538UB81"/>
<keyword evidence="2" id="KW-0201">Cytochrome c-type biogenesis</keyword>
<dbReference type="SUPFAM" id="SSF52833">
    <property type="entry name" value="Thioredoxin-like"/>
    <property type="match status" value="1"/>
</dbReference>
<protein>
    <submittedName>
        <fullName evidence="7">Redoxin domain-containing protein</fullName>
    </submittedName>
</protein>
<evidence type="ECO:0000313" key="8">
    <source>
        <dbReference type="Proteomes" id="UP000319771"/>
    </source>
</evidence>
<evidence type="ECO:0000256" key="1">
    <source>
        <dbReference type="ARBA" id="ARBA00004196"/>
    </source>
</evidence>
<dbReference type="Proteomes" id="UP000319771">
    <property type="component" value="Unassembled WGS sequence"/>
</dbReference>
<evidence type="ECO:0000313" key="7">
    <source>
        <dbReference type="EMBL" id="TMQ73161.1"/>
    </source>
</evidence>